<accession>A0ABS4ARY0</accession>
<evidence type="ECO:0000313" key="1">
    <source>
        <dbReference type="EMBL" id="MBP0464047.1"/>
    </source>
</evidence>
<dbReference type="RefSeq" id="WP_209351425.1">
    <property type="nucleotide sequence ID" value="NZ_JAGIYZ010000007.1"/>
</dbReference>
<dbReference type="InterPro" id="IPR008775">
    <property type="entry name" value="Phytyl_CoA_dOase-like"/>
</dbReference>
<keyword evidence="1" id="KW-0560">Oxidoreductase</keyword>
<sequence>MSVVTATDTEAFARDGAVVLRGAFAEWVEPLRAGIETLIAHPGPYERSYQPADGSARFFQDLCNWQRIPEFRAFVQDGPGAAIARDLMGGATARFFHDHVLVKEPGTSMVTPWHQDGPYYCVEAERCVSFWIPLDPVGRDVTLECVAGSHQWGRLMKPKRFDGTDLYAGDTREEMPDIDAARDRFTILGWEMAPGDAVAFHYRTVHGAPANTSPERRRRVFSARWVGDDAVFRDRGGKGSPPLRHIRLADGAPLDGPDFPRIL</sequence>
<protein>
    <submittedName>
        <fullName evidence="1">Phytanoyl-CoA dioxygenase family protein</fullName>
    </submittedName>
</protein>
<dbReference type="Proteomes" id="UP000680815">
    <property type="component" value="Unassembled WGS sequence"/>
</dbReference>
<dbReference type="GO" id="GO:0051213">
    <property type="term" value="F:dioxygenase activity"/>
    <property type="evidence" value="ECO:0007669"/>
    <property type="project" value="UniProtKB-KW"/>
</dbReference>
<reference evidence="1 2" key="1">
    <citation type="submission" date="2021-03" db="EMBL/GenBank/DDBJ databases">
        <authorList>
            <person name="So Y."/>
        </authorList>
    </citation>
    <scope>NUCLEOTIDE SEQUENCE [LARGE SCALE GENOMIC DNA]</scope>
    <source>
        <strain evidence="1 2">PWR1</strain>
    </source>
</reference>
<evidence type="ECO:0000313" key="2">
    <source>
        <dbReference type="Proteomes" id="UP000680815"/>
    </source>
</evidence>
<dbReference type="PANTHER" id="PTHR20883:SF49">
    <property type="entry name" value="PHYTANOYL-COA DIOXYGENASE"/>
    <property type="match status" value="1"/>
</dbReference>
<dbReference type="EMBL" id="JAGIYZ010000007">
    <property type="protein sequence ID" value="MBP0464047.1"/>
    <property type="molecule type" value="Genomic_DNA"/>
</dbReference>
<name>A0ABS4ARY0_9PROT</name>
<comment type="caution">
    <text evidence="1">The sequence shown here is derived from an EMBL/GenBank/DDBJ whole genome shotgun (WGS) entry which is preliminary data.</text>
</comment>
<keyword evidence="1" id="KW-0223">Dioxygenase</keyword>
<proteinExistence type="predicted"/>
<gene>
    <name evidence="1" type="ORF">J5Y09_09005</name>
</gene>
<keyword evidence="2" id="KW-1185">Reference proteome</keyword>
<dbReference type="PANTHER" id="PTHR20883">
    <property type="entry name" value="PHYTANOYL-COA DIOXYGENASE DOMAIN CONTAINING 1"/>
    <property type="match status" value="1"/>
</dbReference>
<organism evidence="1 2">
    <name type="scientific">Roseomonas nitratireducens</name>
    <dbReference type="NCBI Taxonomy" id="2820810"/>
    <lineage>
        <taxon>Bacteria</taxon>
        <taxon>Pseudomonadati</taxon>
        <taxon>Pseudomonadota</taxon>
        <taxon>Alphaproteobacteria</taxon>
        <taxon>Acetobacterales</taxon>
        <taxon>Roseomonadaceae</taxon>
        <taxon>Roseomonas</taxon>
    </lineage>
</organism>
<dbReference type="Gene3D" id="2.60.120.620">
    <property type="entry name" value="q2cbj1_9rhob like domain"/>
    <property type="match status" value="1"/>
</dbReference>
<dbReference type="SUPFAM" id="SSF51197">
    <property type="entry name" value="Clavaminate synthase-like"/>
    <property type="match status" value="1"/>
</dbReference>
<dbReference type="Pfam" id="PF05721">
    <property type="entry name" value="PhyH"/>
    <property type="match status" value="1"/>
</dbReference>